<dbReference type="SUPFAM" id="SSF51905">
    <property type="entry name" value="FAD/NAD(P)-binding domain"/>
    <property type="match status" value="1"/>
</dbReference>
<comment type="cofactor">
    <cofactor evidence="1">
        <name>FAD</name>
        <dbReference type="ChEBI" id="CHEBI:57692"/>
    </cofactor>
</comment>
<dbReference type="InterPro" id="IPR007867">
    <property type="entry name" value="GMC_OxRtase_C"/>
</dbReference>
<dbReference type="PANTHER" id="PTHR11552">
    <property type="entry name" value="GLUCOSE-METHANOL-CHOLINE GMC OXIDOREDUCTASE"/>
    <property type="match status" value="1"/>
</dbReference>
<feature type="domain" description="Glucose-methanol-choline oxidoreductase N-terminal" evidence="9">
    <location>
        <begin position="282"/>
        <end position="296"/>
    </location>
</feature>
<evidence type="ECO:0000256" key="3">
    <source>
        <dbReference type="ARBA" id="ARBA00022630"/>
    </source>
</evidence>
<keyword evidence="6" id="KW-0560">Oxidoreductase</keyword>
<dbReference type="SUPFAM" id="SSF54373">
    <property type="entry name" value="FAD-linked reductases, C-terminal domain"/>
    <property type="match status" value="1"/>
</dbReference>
<proteinExistence type="inferred from homology"/>
<keyword evidence="11" id="KW-1185">Reference proteome</keyword>
<evidence type="ECO:0000256" key="6">
    <source>
        <dbReference type="ARBA" id="ARBA00023002"/>
    </source>
</evidence>
<dbReference type="InterPro" id="IPR000172">
    <property type="entry name" value="GMC_OxRdtase_N"/>
</dbReference>
<feature type="domain" description="Glucose-methanol-choline oxidoreductase N-terminal" evidence="8">
    <location>
        <begin position="92"/>
        <end position="115"/>
    </location>
</feature>
<protein>
    <recommendedName>
        <fullName evidence="8 9">Glucose-methanol-choline oxidoreductase N-terminal domain-containing protein</fullName>
    </recommendedName>
</protein>
<evidence type="ECO:0000256" key="5">
    <source>
        <dbReference type="ARBA" id="ARBA00022827"/>
    </source>
</evidence>
<dbReference type="InterPro" id="IPR012132">
    <property type="entry name" value="GMC_OxRdtase"/>
</dbReference>
<evidence type="ECO:0000256" key="2">
    <source>
        <dbReference type="ARBA" id="ARBA00010790"/>
    </source>
</evidence>
<evidence type="ECO:0000259" key="8">
    <source>
        <dbReference type="PROSITE" id="PS00623"/>
    </source>
</evidence>
<dbReference type="Proteomes" id="UP001497453">
    <property type="component" value="Chromosome 3"/>
</dbReference>
<keyword evidence="3 7" id="KW-0285">Flavoprotein</keyword>
<dbReference type="PANTHER" id="PTHR11552:SF201">
    <property type="entry name" value="GLUCOSE-METHANOL-CHOLINE OXIDOREDUCTASE N-TERMINAL DOMAIN-CONTAINING PROTEIN"/>
    <property type="match status" value="1"/>
</dbReference>
<reference evidence="11" key="1">
    <citation type="submission" date="2024-04" db="EMBL/GenBank/DDBJ databases">
        <authorList>
            <person name="Shaw F."/>
            <person name="Minotto A."/>
        </authorList>
    </citation>
    <scope>NUCLEOTIDE SEQUENCE [LARGE SCALE GENOMIC DNA]</scope>
</reference>
<evidence type="ECO:0000313" key="10">
    <source>
        <dbReference type="EMBL" id="CAL1705802.1"/>
    </source>
</evidence>
<dbReference type="PROSITE" id="PS00624">
    <property type="entry name" value="GMC_OXRED_2"/>
    <property type="match status" value="1"/>
</dbReference>
<accession>A0ABP1DF73</accession>
<evidence type="ECO:0000256" key="1">
    <source>
        <dbReference type="ARBA" id="ARBA00001974"/>
    </source>
</evidence>
<dbReference type="Pfam" id="PF00732">
    <property type="entry name" value="GMC_oxred_N"/>
    <property type="match status" value="1"/>
</dbReference>
<name>A0ABP1DF73_9APHY</name>
<dbReference type="Pfam" id="PF05199">
    <property type="entry name" value="GMC_oxred_C"/>
    <property type="match status" value="1"/>
</dbReference>
<dbReference type="EMBL" id="OZ037946">
    <property type="protein sequence ID" value="CAL1705802.1"/>
    <property type="molecule type" value="Genomic_DNA"/>
</dbReference>
<dbReference type="Gene3D" id="3.30.560.10">
    <property type="entry name" value="Glucose Oxidase, domain 3"/>
    <property type="match status" value="1"/>
</dbReference>
<evidence type="ECO:0000259" key="9">
    <source>
        <dbReference type="PROSITE" id="PS00624"/>
    </source>
</evidence>
<organism evidence="10 11">
    <name type="scientific">Somion occarium</name>
    <dbReference type="NCBI Taxonomy" id="3059160"/>
    <lineage>
        <taxon>Eukaryota</taxon>
        <taxon>Fungi</taxon>
        <taxon>Dikarya</taxon>
        <taxon>Basidiomycota</taxon>
        <taxon>Agaricomycotina</taxon>
        <taxon>Agaricomycetes</taxon>
        <taxon>Polyporales</taxon>
        <taxon>Cerrenaceae</taxon>
        <taxon>Somion</taxon>
    </lineage>
</organism>
<gene>
    <name evidence="10" type="ORF">GFSPODELE1_LOCUS5593</name>
</gene>
<keyword evidence="4" id="KW-0732">Signal</keyword>
<dbReference type="InterPro" id="IPR036188">
    <property type="entry name" value="FAD/NAD-bd_sf"/>
</dbReference>
<dbReference type="PIRSF" id="PIRSF000137">
    <property type="entry name" value="Alcohol_oxidase"/>
    <property type="match status" value="1"/>
</dbReference>
<evidence type="ECO:0000313" key="11">
    <source>
        <dbReference type="Proteomes" id="UP001497453"/>
    </source>
</evidence>
<sequence>MPIAVVNDIAGKTFDFIIVGGGTAGLVLANRLSESSDTSVVVLEAGNAHIDDPIVLSPTGWVPQLFNPEYDWGFQSVPQPCSKDQRLFQFRGKGLGGSSGINCLAWLKPHRGDIDAFEKLGNPGWNWENFQRYSNKAETVHAPVPPTRVYQPTYNPEDVGHDGPIPLSFTPVSSGVEYPLQKSLHQLGIETTSKAFGGETCGTYQALASLHPEKKTRTDSANAYLFPVLDRSNLQVLTGALVTKVIASGTEETGVTAEAVEFEHDGKIYRVLCRKEVILSAGAIKSPQILELSGIGDRGILEPLGIQTKIHLPTVGENTQDHYTITGPAHELRDGHDIITSDLMTNPEFRSTLKDPYKEIEGPLPLLITGFAFFSIQQTNVDAQALIDKISAKVNDESSPYSPGLREVLRVQLELFKDKNVPDIEIAVVPFSVFPIGPPGKPYVNTAPFLLRPFSRGTIHITSTDPREPPIIDAHLFEEEVDIEIMVAGFKTSREAAKLSPLKDIIAREAKPGPEVVTDEQIKDHIKSNVGTSWHVSGSCSMLPKDMGGVVDPKLKVYGTKNIRVVDLSIMPILVSTHPQASVYAIAEQAADIIKADHA</sequence>
<keyword evidence="5 7" id="KW-0274">FAD</keyword>
<dbReference type="PROSITE" id="PS00623">
    <property type="entry name" value="GMC_OXRED_1"/>
    <property type="match status" value="1"/>
</dbReference>
<evidence type="ECO:0000256" key="7">
    <source>
        <dbReference type="RuleBase" id="RU003968"/>
    </source>
</evidence>
<evidence type="ECO:0000256" key="4">
    <source>
        <dbReference type="ARBA" id="ARBA00022729"/>
    </source>
</evidence>
<comment type="similarity">
    <text evidence="2 7">Belongs to the GMC oxidoreductase family.</text>
</comment>
<dbReference type="Gene3D" id="3.50.50.60">
    <property type="entry name" value="FAD/NAD(P)-binding domain"/>
    <property type="match status" value="1"/>
</dbReference>